<accession>A0A8I1EBN9</accession>
<comment type="caution">
    <text evidence="1">The sequence shown here is derived from an EMBL/GenBank/DDBJ whole genome shotgun (WGS) entry which is preliminary data.</text>
</comment>
<organism evidence="1 2">
    <name type="scientific">Pseudomonas putida</name>
    <name type="common">Arthrobacter siderocapsulatus</name>
    <dbReference type="NCBI Taxonomy" id="303"/>
    <lineage>
        <taxon>Bacteria</taxon>
        <taxon>Pseudomonadati</taxon>
        <taxon>Pseudomonadota</taxon>
        <taxon>Gammaproteobacteria</taxon>
        <taxon>Pseudomonadales</taxon>
        <taxon>Pseudomonadaceae</taxon>
        <taxon>Pseudomonas</taxon>
    </lineage>
</organism>
<sequence>MRNRDFDYYYILQDRVPTLQAKIARLNEKLKSANAPLIEIGISTPEIRRAGSTVSDEYMSVVKVDISRAVEAPIGRLELLAQTKIDPTTQFMEHRTFTTLSKEEDEKIRKPVAPCFCDHCETNRMRIYIYTLKTPEGISRVGSGCLDSFAGFSMSKWQDAYASAVKAVEDASEITFTDAQEHAVIPVHIFIQEAIEQINKSGYQNGYSGGYSTGVDTFVALRAKLSDIESGSIKYAPETVKKATEIMEFIINSELNPVKRANDYYSNLRELLKFGHLTHRQAGLLASSIISHDKEMAQAKSVQSMQDIANNHYGTIGDKVFLKNLRVEGAYPKDTKFGTSTEITLYDDQGHMFRWYASGYHELKKDQLVNLSGKIVEHKTWHSNKFDKDMAQNTLKFCKFHTLEEIEELIATPPKVKKPRKAKEMDDSPAP</sequence>
<evidence type="ECO:0000313" key="1">
    <source>
        <dbReference type="EMBL" id="MBI6882845.1"/>
    </source>
</evidence>
<gene>
    <name evidence="1" type="ORF">JEU22_02885</name>
</gene>
<evidence type="ECO:0000313" key="2">
    <source>
        <dbReference type="Proteomes" id="UP000637061"/>
    </source>
</evidence>
<dbReference type="Proteomes" id="UP000637061">
    <property type="component" value="Unassembled WGS sequence"/>
</dbReference>
<reference evidence="1" key="1">
    <citation type="submission" date="2020-12" db="EMBL/GenBank/DDBJ databases">
        <title>Enhanced detection system for hospital associated transmission using whole genome sequencing surveillance.</title>
        <authorList>
            <person name="Harrison L.H."/>
            <person name="Van Tyne D."/>
            <person name="Marsh J.W."/>
            <person name="Griffith M.P."/>
            <person name="Snyder D.J."/>
            <person name="Cooper V.S."/>
            <person name="Mustapha M."/>
        </authorList>
    </citation>
    <scope>NUCLEOTIDE SEQUENCE</scope>
    <source>
        <strain evidence="1">PSB00042</strain>
    </source>
</reference>
<dbReference type="RefSeq" id="WP_198746469.1">
    <property type="nucleotide sequence ID" value="NZ_JAEHTE010000002.1"/>
</dbReference>
<proteinExistence type="predicted"/>
<dbReference type="AlphaFoldDB" id="A0A8I1EBN9"/>
<name>A0A8I1EBN9_PSEPU</name>
<protein>
    <submittedName>
        <fullName evidence="1">Uncharacterized protein</fullName>
    </submittedName>
</protein>
<dbReference type="EMBL" id="JAEHTE010000002">
    <property type="protein sequence ID" value="MBI6882845.1"/>
    <property type="molecule type" value="Genomic_DNA"/>
</dbReference>